<comment type="caution">
    <text evidence="2">The sequence shown here is derived from an EMBL/GenBank/DDBJ whole genome shotgun (WGS) entry which is preliminary data.</text>
</comment>
<dbReference type="InterPro" id="IPR001375">
    <property type="entry name" value="Peptidase_S9_cat"/>
</dbReference>
<feature type="domain" description="Peptidase S9 prolyl oligopeptidase catalytic" evidence="1">
    <location>
        <begin position="419"/>
        <end position="626"/>
    </location>
</feature>
<dbReference type="SUPFAM" id="SSF82171">
    <property type="entry name" value="DPP6 N-terminal domain-like"/>
    <property type="match status" value="1"/>
</dbReference>
<accession>A0ABV4TVF1</accession>
<dbReference type="InterPro" id="IPR011042">
    <property type="entry name" value="6-blade_b-propeller_TolB-like"/>
</dbReference>
<evidence type="ECO:0000313" key="3">
    <source>
        <dbReference type="Proteomes" id="UP001575181"/>
    </source>
</evidence>
<sequence>MSARTTAPYGTWTSPVTPDRVAASSRTLLEVFRDRGSIYWLERRPEEGGRNALVRLGEDGTPRDVLPEPFEARSRVHEYGGAAALVHDRYIYFVNGTDQRIYRKAPEGAPEPLTPAGSHRFADGVLDPVRERSIWVLEDHAPEGEPRNALAAVPLSGGHPEVLVSGRDFFAFPRISPDGRRLAWVTWDHPRMPWNGSELWVADLLPGGSAGAPTRVAGGPDESVFQPEWSPEGNLYFVSDRSGWWNLYRLGREGPEPLTDMRAEIGKPLIQLGTRTYAIDSAERIVFTYVEEGRWHLATLEPGSRALHELDTGYAAYTALTAGDGEALVIAASTAAPPELARVDLETGGRETLARSLSEPLDPAYLSEPIHVAFPTRDGQTAYGFFYAPGNADYEAPSGDLPPLLVKCHGGPTNAATPAFDWDTQFWTSRGFAVLDVNYRGSSGYGRAYREQLLESWGVLDVDDCVDGARWLADKGLANGERRAIRGRSAGGYTVLSALTFREAFRAGASYYGISDLERLAAETHKFESHYLEQLIGSYPDARHRYRERSPINAPERLDCPVIFFQGLKDKVVPPNQAETMVRALRDKGITAEYHTFEDEGHGFHKAGNMKACLLAELAFYARVFGLAAENPA</sequence>
<dbReference type="Gene3D" id="3.40.50.1820">
    <property type="entry name" value="alpha/beta hydrolase"/>
    <property type="match status" value="1"/>
</dbReference>
<proteinExistence type="predicted"/>
<gene>
    <name evidence="2" type="ORF">ACERLL_09660</name>
</gene>
<dbReference type="InterPro" id="IPR050585">
    <property type="entry name" value="Xaa-Pro_dipeptidyl-ppase/CocE"/>
</dbReference>
<protein>
    <submittedName>
        <fullName evidence="2">Prolyl oligopeptidase family serine peptidase</fullName>
    </submittedName>
</protein>
<dbReference type="Pfam" id="PF00326">
    <property type="entry name" value="Peptidase_S9"/>
    <property type="match status" value="1"/>
</dbReference>
<organism evidence="2 3">
    <name type="scientific">Thiohalorhabdus methylotrophus</name>
    <dbReference type="NCBI Taxonomy" id="3242694"/>
    <lineage>
        <taxon>Bacteria</taxon>
        <taxon>Pseudomonadati</taxon>
        <taxon>Pseudomonadota</taxon>
        <taxon>Gammaproteobacteria</taxon>
        <taxon>Thiohalorhabdales</taxon>
        <taxon>Thiohalorhabdaceae</taxon>
        <taxon>Thiohalorhabdus</taxon>
    </lineage>
</organism>
<dbReference type="Pfam" id="PF07676">
    <property type="entry name" value="PD40"/>
    <property type="match status" value="2"/>
</dbReference>
<dbReference type="EMBL" id="JBGUAW010000006">
    <property type="protein sequence ID" value="MFA9461089.1"/>
    <property type="molecule type" value="Genomic_DNA"/>
</dbReference>
<name>A0ABV4TVF1_9GAMM</name>
<evidence type="ECO:0000313" key="2">
    <source>
        <dbReference type="EMBL" id="MFA9461089.1"/>
    </source>
</evidence>
<dbReference type="Gene3D" id="2.120.10.30">
    <property type="entry name" value="TolB, C-terminal domain"/>
    <property type="match status" value="1"/>
</dbReference>
<dbReference type="InterPro" id="IPR029058">
    <property type="entry name" value="AB_hydrolase_fold"/>
</dbReference>
<dbReference type="Proteomes" id="UP001575181">
    <property type="component" value="Unassembled WGS sequence"/>
</dbReference>
<dbReference type="SUPFAM" id="SSF53474">
    <property type="entry name" value="alpha/beta-Hydrolases"/>
    <property type="match status" value="1"/>
</dbReference>
<dbReference type="RefSeq" id="WP_373655875.1">
    <property type="nucleotide sequence ID" value="NZ_JBGUAW010000006.1"/>
</dbReference>
<dbReference type="PANTHER" id="PTHR43056:SF5">
    <property type="entry name" value="PEPTIDASE S9 PROLYL OLIGOPEPTIDASE CATALYTIC DOMAIN-CONTAINING PROTEIN"/>
    <property type="match status" value="1"/>
</dbReference>
<evidence type="ECO:0000259" key="1">
    <source>
        <dbReference type="Pfam" id="PF00326"/>
    </source>
</evidence>
<reference evidence="2 3" key="1">
    <citation type="submission" date="2024-08" db="EMBL/GenBank/DDBJ databases">
        <title>Whole-genome sequencing of halo(alkali)philic microorganisms from hypersaline lakes.</title>
        <authorList>
            <person name="Sorokin D.Y."/>
            <person name="Merkel A.Y."/>
            <person name="Messina E."/>
            <person name="Yakimov M."/>
        </authorList>
    </citation>
    <scope>NUCLEOTIDE SEQUENCE [LARGE SCALE GENOMIC DNA]</scope>
    <source>
        <strain evidence="2 3">Cl-TMA</strain>
    </source>
</reference>
<keyword evidence="3" id="KW-1185">Reference proteome</keyword>
<dbReference type="PANTHER" id="PTHR43056">
    <property type="entry name" value="PEPTIDASE S9 PROLYL OLIGOPEPTIDASE"/>
    <property type="match status" value="1"/>
</dbReference>
<dbReference type="InterPro" id="IPR011659">
    <property type="entry name" value="WD40"/>
</dbReference>